<evidence type="ECO:0000256" key="1">
    <source>
        <dbReference type="ARBA" id="ARBA00001164"/>
    </source>
</evidence>
<dbReference type="NCBIfam" id="NF002298">
    <property type="entry name" value="PRK01222.1-4"/>
    <property type="match status" value="1"/>
</dbReference>
<evidence type="ECO:0000313" key="13">
    <source>
        <dbReference type="Proteomes" id="UP001082899"/>
    </source>
</evidence>
<feature type="region of interest" description="Disordered" evidence="10">
    <location>
        <begin position="1"/>
        <end position="28"/>
    </location>
</feature>
<dbReference type="NCBIfam" id="NF002299">
    <property type="entry name" value="PRK01222.1-6"/>
    <property type="match status" value="1"/>
</dbReference>
<sequence>MAELNRSHDTDDARDADDGHRASNVSGVHGAHRTRIKLCGMTRAADVDLAVRLGADAIGLVFYEKSPRAVSVTQAAALARRLPPFVATVGLFVNADAASVCRAAEAGQLSLLQFHGDETPAQCARLADAARLPWIRALRIGSTTTPADLLKYVSLYAAARGLVLDALVDGYGGGGHPFDWSCIPKELGHQVVLGGGLDARNVADAVRRVRPYAVDVSSGIEAAGDAQVKGVKDAARMAAFVQAVRAADRDAA</sequence>
<dbReference type="GO" id="GO:0004640">
    <property type="term" value="F:phosphoribosylanthranilate isomerase activity"/>
    <property type="evidence" value="ECO:0007669"/>
    <property type="project" value="UniProtKB-EC"/>
</dbReference>
<dbReference type="Gene3D" id="3.20.20.70">
    <property type="entry name" value="Aldolase class I"/>
    <property type="match status" value="1"/>
</dbReference>
<dbReference type="PANTHER" id="PTHR42894">
    <property type="entry name" value="N-(5'-PHOSPHORIBOSYL)ANTHRANILATE ISOMERASE"/>
    <property type="match status" value="1"/>
</dbReference>
<evidence type="ECO:0000259" key="11">
    <source>
        <dbReference type="Pfam" id="PF00697"/>
    </source>
</evidence>
<dbReference type="SUPFAM" id="SSF51366">
    <property type="entry name" value="Ribulose-phoshate binding barrel"/>
    <property type="match status" value="1"/>
</dbReference>
<protein>
    <recommendedName>
        <fullName evidence="4 9">N-(5'-phosphoribosyl)anthranilate isomerase</fullName>
        <shortName evidence="9">PRAI</shortName>
        <ecNumber evidence="3 9">5.3.1.24</ecNumber>
    </recommendedName>
</protein>
<dbReference type="Pfam" id="PF00697">
    <property type="entry name" value="PRAI"/>
    <property type="match status" value="1"/>
</dbReference>
<dbReference type="HAMAP" id="MF_00135">
    <property type="entry name" value="PRAI"/>
    <property type="match status" value="1"/>
</dbReference>
<evidence type="ECO:0000256" key="9">
    <source>
        <dbReference type="HAMAP-Rule" id="MF_00135"/>
    </source>
</evidence>
<evidence type="ECO:0000256" key="6">
    <source>
        <dbReference type="ARBA" id="ARBA00022822"/>
    </source>
</evidence>
<dbReference type="InterPro" id="IPR013785">
    <property type="entry name" value="Aldolase_TIM"/>
</dbReference>
<dbReference type="InterPro" id="IPR001240">
    <property type="entry name" value="PRAI_dom"/>
</dbReference>
<accession>A0ABT3ZIV3</accession>
<dbReference type="EMBL" id="JAPMXC010000001">
    <property type="protein sequence ID" value="MCY0386454.1"/>
    <property type="molecule type" value="Genomic_DNA"/>
</dbReference>
<evidence type="ECO:0000256" key="3">
    <source>
        <dbReference type="ARBA" id="ARBA00012572"/>
    </source>
</evidence>
<evidence type="ECO:0000256" key="8">
    <source>
        <dbReference type="ARBA" id="ARBA00023235"/>
    </source>
</evidence>
<comment type="catalytic activity">
    <reaction evidence="1 9">
        <text>N-(5-phospho-beta-D-ribosyl)anthranilate = 1-(2-carboxyphenylamino)-1-deoxy-D-ribulose 5-phosphate</text>
        <dbReference type="Rhea" id="RHEA:21540"/>
        <dbReference type="ChEBI" id="CHEBI:18277"/>
        <dbReference type="ChEBI" id="CHEBI:58613"/>
        <dbReference type="EC" id="5.3.1.24"/>
    </reaction>
</comment>
<evidence type="ECO:0000256" key="4">
    <source>
        <dbReference type="ARBA" id="ARBA00022272"/>
    </source>
</evidence>
<keyword evidence="5 9" id="KW-0028">Amino-acid biosynthesis</keyword>
<comment type="similarity">
    <text evidence="9">Belongs to the TrpF family.</text>
</comment>
<evidence type="ECO:0000256" key="5">
    <source>
        <dbReference type="ARBA" id="ARBA00022605"/>
    </source>
</evidence>
<evidence type="ECO:0000313" key="12">
    <source>
        <dbReference type="EMBL" id="MCY0386454.1"/>
    </source>
</evidence>
<organism evidence="12 13">
    <name type="scientific">Robbsia betulipollinis</name>
    <dbReference type="NCBI Taxonomy" id="2981849"/>
    <lineage>
        <taxon>Bacteria</taxon>
        <taxon>Pseudomonadati</taxon>
        <taxon>Pseudomonadota</taxon>
        <taxon>Betaproteobacteria</taxon>
        <taxon>Burkholderiales</taxon>
        <taxon>Burkholderiaceae</taxon>
        <taxon>Robbsia</taxon>
    </lineage>
</organism>
<keyword evidence="13" id="KW-1185">Reference proteome</keyword>
<dbReference type="PANTHER" id="PTHR42894:SF1">
    <property type="entry name" value="N-(5'-PHOSPHORIBOSYL)ANTHRANILATE ISOMERASE"/>
    <property type="match status" value="1"/>
</dbReference>
<feature type="domain" description="N-(5'phosphoribosyl) anthranilate isomerase (PRAI)" evidence="11">
    <location>
        <begin position="37"/>
        <end position="243"/>
    </location>
</feature>
<evidence type="ECO:0000256" key="7">
    <source>
        <dbReference type="ARBA" id="ARBA00023141"/>
    </source>
</evidence>
<comment type="caution">
    <text evidence="12">The sequence shown here is derived from an EMBL/GenBank/DDBJ whole genome shotgun (WGS) entry which is preliminary data.</text>
</comment>
<feature type="compositionally biased region" description="Basic and acidic residues" evidence="10">
    <location>
        <begin position="1"/>
        <end position="21"/>
    </location>
</feature>
<comment type="pathway">
    <text evidence="2 9">Amino-acid biosynthesis; L-tryptophan biosynthesis; L-tryptophan from chorismate: step 3/5.</text>
</comment>
<keyword evidence="8 9" id="KW-0413">Isomerase</keyword>
<dbReference type="InterPro" id="IPR011060">
    <property type="entry name" value="RibuloseP-bd_barrel"/>
</dbReference>
<gene>
    <name evidence="9" type="primary">trpF</name>
    <name evidence="12" type="ORF">OVY01_04195</name>
</gene>
<dbReference type="RefSeq" id="WP_267845866.1">
    <property type="nucleotide sequence ID" value="NZ_JAPMXC010000001.1"/>
</dbReference>
<evidence type="ECO:0000256" key="10">
    <source>
        <dbReference type="SAM" id="MobiDB-lite"/>
    </source>
</evidence>
<evidence type="ECO:0000256" key="2">
    <source>
        <dbReference type="ARBA" id="ARBA00004664"/>
    </source>
</evidence>
<keyword evidence="6 9" id="KW-0822">Tryptophan biosynthesis</keyword>
<dbReference type="CDD" id="cd00405">
    <property type="entry name" value="PRAI"/>
    <property type="match status" value="1"/>
</dbReference>
<dbReference type="Proteomes" id="UP001082899">
    <property type="component" value="Unassembled WGS sequence"/>
</dbReference>
<dbReference type="InterPro" id="IPR044643">
    <property type="entry name" value="TrpF_fam"/>
</dbReference>
<dbReference type="EC" id="5.3.1.24" evidence="3 9"/>
<name>A0ABT3ZIV3_9BURK</name>
<keyword evidence="7 9" id="KW-0057">Aromatic amino acid biosynthesis</keyword>
<proteinExistence type="inferred from homology"/>
<reference evidence="12" key="1">
    <citation type="submission" date="2022-11" db="EMBL/GenBank/DDBJ databases">
        <title>Robbsia betulipollinis sp. nov., isolated from pollen of birch (Betula pendula).</title>
        <authorList>
            <person name="Shi H."/>
            <person name="Ambika Manirajan B."/>
            <person name="Ratering S."/>
            <person name="Geissler-Plaum R."/>
            <person name="Schnell S."/>
        </authorList>
    </citation>
    <scope>NUCLEOTIDE SEQUENCE</scope>
    <source>
        <strain evidence="12">Bb-Pol-6</strain>
    </source>
</reference>